<keyword evidence="3" id="KW-1185">Reference proteome</keyword>
<protein>
    <submittedName>
        <fullName evidence="2">Uncharacterized protein</fullName>
    </submittedName>
</protein>
<feature type="region of interest" description="Disordered" evidence="1">
    <location>
        <begin position="1"/>
        <end position="24"/>
    </location>
</feature>
<evidence type="ECO:0000256" key="1">
    <source>
        <dbReference type="SAM" id="MobiDB-lite"/>
    </source>
</evidence>
<evidence type="ECO:0000313" key="2">
    <source>
        <dbReference type="EMBL" id="KAK9943897.1"/>
    </source>
</evidence>
<organism evidence="2 3">
    <name type="scientific">Rubus argutus</name>
    <name type="common">Southern blackberry</name>
    <dbReference type="NCBI Taxonomy" id="59490"/>
    <lineage>
        <taxon>Eukaryota</taxon>
        <taxon>Viridiplantae</taxon>
        <taxon>Streptophyta</taxon>
        <taxon>Embryophyta</taxon>
        <taxon>Tracheophyta</taxon>
        <taxon>Spermatophyta</taxon>
        <taxon>Magnoliopsida</taxon>
        <taxon>eudicotyledons</taxon>
        <taxon>Gunneridae</taxon>
        <taxon>Pentapetalae</taxon>
        <taxon>rosids</taxon>
        <taxon>fabids</taxon>
        <taxon>Rosales</taxon>
        <taxon>Rosaceae</taxon>
        <taxon>Rosoideae</taxon>
        <taxon>Rosoideae incertae sedis</taxon>
        <taxon>Rubus</taxon>
    </lineage>
</organism>
<proteinExistence type="predicted"/>
<gene>
    <name evidence="2" type="ORF">M0R45_009487</name>
</gene>
<comment type="caution">
    <text evidence="2">The sequence shown here is derived from an EMBL/GenBank/DDBJ whole genome shotgun (WGS) entry which is preliminary data.</text>
</comment>
<evidence type="ECO:0000313" key="3">
    <source>
        <dbReference type="Proteomes" id="UP001457282"/>
    </source>
</evidence>
<accession>A0AAW1Y4S0</accession>
<dbReference type="AlphaFoldDB" id="A0AAW1Y4S0"/>
<reference evidence="2 3" key="1">
    <citation type="journal article" date="2023" name="G3 (Bethesda)">
        <title>A chromosome-length genome assembly and annotation of blackberry (Rubus argutus, cv. 'Hillquist').</title>
        <authorList>
            <person name="Bruna T."/>
            <person name="Aryal R."/>
            <person name="Dudchenko O."/>
            <person name="Sargent D.J."/>
            <person name="Mead D."/>
            <person name="Buti M."/>
            <person name="Cavallini A."/>
            <person name="Hytonen T."/>
            <person name="Andres J."/>
            <person name="Pham M."/>
            <person name="Weisz D."/>
            <person name="Mascagni F."/>
            <person name="Usai G."/>
            <person name="Natali L."/>
            <person name="Bassil N."/>
            <person name="Fernandez G.E."/>
            <person name="Lomsadze A."/>
            <person name="Armour M."/>
            <person name="Olukolu B."/>
            <person name="Poorten T."/>
            <person name="Britton C."/>
            <person name="Davik J."/>
            <person name="Ashrafi H."/>
            <person name="Aiden E.L."/>
            <person name="Borodovsky M."/>
            <person name="Worthington M."/>
        </authorList>
    </citation>
    <scope>NUCLEOTIDE SEQUENCE [LARGE SCALE GENOMIC DNA]</scope>
    <source>
        <strain evidence="2">PI 553951</strain>
    </source>
</reference>
<sequence>MAGQVRPETTVMSRERICGGGRSSGFDREHGLEMVNGCAAIGCPIVWWTVVEQGAVEFGEVMIMVMSWELRCRDGDGFGCEFWEERDRCGGDGRRNRKERRR</sequence>
<name>A0AAW1Y4S0_RUBAR</name>
<dbReference type="Proteomes" id="UP001457282">
    <property type="component" value="Unassembled WGS sequence"/>
</dbReference>
<dbReference type="EMBL" id="JBEDUW010000002">
    <property type="protein sequence ID" value="KAK9943897.1"/>
    <property type="molecule type" value="Genomic_DNA"/>
</dbReference>